<evidence type="ECO:0000313" key="1">
    <source>
        <dbReference type="EMBL" id="CAH0100207.1"/>
    </source>
</evidence>
<protein>
    <submittedName>
        <fullName evidence="1">Uncharacterized protein</fullName>
    </submittedName>
</protein>
<comment type="caution">
    <text evidence="1">The sequence shown here is derived from an EMBL/GenBank/DDBJ whole genome shotgun (WGS) entry which is preliminary data.</text>
</comment>
<dbReference type="PANTHER" id="PTHR21084">
    <property type="entry name" value="DENSE INCISORS"/>
    <property type="match status" value="1"/>
</dbReference>
<organism evidence="1 2">
    <name type="scientific">Daphnia galeata</name>
    <dbReference type="NCBI Taxonomy" id="27404"/>
    <lineage>
        <taxon>Eukaryota</taxon>
        <taxon>Metazoa</taxon>
        <taxon>Ecdysozoa</taxon>
        <taxon>Arthropoda</taxon>
        <taxon>Crustacea</taxon>
        <taxon>Branchiopoda</taxon>
        <taxon>Diplostraca</taxon>
        <taxon>Cladocera</taxon>
        <taxon>Anomopoda</taxon>
        <taxon>Daphniidae</taxon>
        <taxon>Daphnia</taxon>
    </lineage>
</organism>
<dbReference type="InterPro" id="IPR026698">
    <property type="entry name" value="UPF_C3orf38"/>
</dbReference>
<dbReference type="PANTHER" id="PTHR21084:SF1">
    <property type="entry name" value="DENSE INCISORS"/>
    <property type="match status" value="1"/>
</dbReference>
<dbReference type="Pfam" id="PF15008">
    <property type="entry name" value="DUF4518"/>
    <property type="match status" value="1"/>
</dbReference>
<proteinExistence type="predicted"/>
<gene>
    <name evidence="1" type="ORF">DGAL_LOCUS2399</name>
</gene>
<dbReference type="AlphaFoldDB" id="A0A8J2RAK6"/>
<accession>A0A8J2RAK6</accession>
<dbReference type="EMBL" id="CAKKLH010000034">
    <property type="protein sequence ID" value="CAH0100207.1"/>
    <property type="molecule type" value="Genomic_DNA"/>
</dbReference>
<dbReference type="Proteomes" id="UP000789390">
    <property type="component" value="Unassembled WGS sequence"/>
</dbReference>
<reference evidence="1" key="1">
    <citation type="submission" date="2021-11" db="EMBL/GenBank/DDBJ databases">
        <authorList>
            <person name="Schell T."/>
        </authorList>
    </citation>
    <scope>NUCLEOTIDE SEQUENCE</scope>
    <source>
        <strain evidence="1">M5</strain>
    </source>
</reference>
<sequence length="275" mass="30911">MLPGEITGIRDLLSRLENDVVYALADTATKRALAFTSVNDAIDAIILHSESAYWLLNRKKLTRALLFEYLNARKIPVSGQAEKSALITRAIELWNSEPQHISAVVSPTTPCSSQQDSPTPEMGLKFTQWFYEMLYSIHKQSATTKLSEQFWRDARLKITLNSSDATDCQEAIGAEEAANLLHLLLCQHGFLLNPNISSNGVRERKDPHGMVIIGVCGTAHQYDNCSGIFEQIFGLIQDPHFDFNWKIKWSELRITQATVNRLPCLNDLPELQALL</sequence>
<name>A0A8J2RAK6_9CRUS</name>
<keyword evidence="2" id="KW-1185">Reference proteome</keyword>
<dbReference type="OrthoDB" id="6407068at2759"/>
<evidence type="ECO:0000313" key="2">
    <source>
        <dbReference type="Proteomes" id="UP000789390"/>
    </source>
</evidence>